<dbReference type="InterPro" id="IPR050570">
    <property type="entry name" value="Cell_wall_metabolism_enzyme"/>
</dbReference>
<dbReference type="Pfam" id="PF01551">
    <property type="entry name" value="Peptidase_M23"/>
    <property type="match status" value="1"/>
</dbReference>
<dbReference type="SUPFAM" id="SSF51261">
    <property type="entry name" value="Duplicated hybrid motif"/>
    <property type="match status" value="1"/>
</dbReference>
<dbReference type="Proteomes" id="UP001501257">
    <property type="component" value="Unassembled WGS sequence"/>
</dbReference>
<dbReference type="Gene3D" id="2.70.70.10">
    <property type="entry name" value="Glucose Permease (Domain IIA)"/>
    <property type="match status" value="1"/>
</dbReference>
<gene>
    <name evidence="2" type="ORF">GCM10025778_15270</name>
</gene>
<feature type="domain" description="M23ase beta-sheet core" evidence="1">
    <location>
        <begin position="258"/>
        <end position="358"/>
    </location>
</feature>
<keyword evidence="3" id="KW-1185">Reference proteome</keyword>
<dbReference type="CDD" id="cd12797">
    <property type="entry name" value="M23_peptidase"/>
    <property type="match status" value="1"/>
</dbReference>
<accession>A0ABP9TJE0</accession>
<proteinExistence type="predicted"/>
<evidence type="ECO:0000313" key="2">
    <source>
        <dbReference type="EMBL" id="GAA5226994.1"/>
    </source>
</evidence>
<dbReference type="PANTHER" id="PTHR21666">
    <property type="entry name" value="PEPTIDASE-RELATED"/>
    <property type="match status" value="1"/>
</dbReference>
<reference evidence="3" key="1">
    <citation type="journal article" date="2019" name="Int. J. Syst. Evol. Microbiol.">
        <title>The Global Catalogue of Microorganisms (GCM) 10K type strain sequencing project: providing services to taxonomists for standard genome sequencing and annotation.</title>
        <authorList>
            <consortium name="The Broad Institute Genomics Platform"/>
            <consortium name="The Broad Institute Genome Sequencing Center for Infectious Disease"/>
            <person name="Wu L."/>
            <person name="Ma J."/>
        </authorList>
    </citation>
    <scope>NUCLEOTIDE SEQUENCE [LARGE SCALE GENOMIC DNA]</scope>
    <source>
        <strain evidence="3">JCM 18952</strain>
    </source>
</reference>
<dbReference type="EMBL" id="BAABLK010000025">
    <property type="protein sequence ID" value="GAA5226994.1"/>
    <property type="molecule type" value="Genomic_DNA"/>
</dbReference>
<evidence type="ECO:0000259" key="1">
    <source>
        <dbReference type="Pfam" id="PF01551"/>
    </source>
</evidence>
<comment type="caution">
    <text evidence="2">The sequence shown here is derived from an EMBL/GenBank/DDBJ whole genome shotgun (WGS) entry which is preliminary data.</text>
</comment>
<protein>
    <recommendedName>
        <fullName evidence="1">M23ase beta-sheet core domain-containing protein</fullName>
    </recommendedName>
</protein>
<evidence type="ECO:0000313" key="3">
    <source>
        <dbReference type="Proteomes" id="UP001501257"/>
    </source>
</evidence>
<dbReference type="PANTHER" id="PTHR21666:SF270">
    <property type="entry name" value="MUREIN HYDROLASE ACTIVATOR ENVC"/>
    <property type="match status" value="1"/>
</dbReference>
<name>A0ABP9TJE0_9MICC</name>
<dbReference type="InterPro" id="IPR011055">
    <property type="entry name" value="Dup_hybrid_motif"/>
</dbReference>
<dbReference type="InterPro" id="IPR016047">
    <property type="entry name" value="M23ase_b-sheet_dom"/>
</dbReference>
<sequence>MSNSKTTGLLLAAGALFMVPVVVILLMLVGGGSAASADTGSCGEEAEAPVAEAAGNKSIAGFSGVQLKNAAQIMTAASNLKMPLAAQILGVQTAIGESTLKVIDFGDGAGPDSRGLFQQRDNGAWGSYEDRMNPHTSATNFFKVLKTVEGWEKLEPSQAIHQVQRNADPNHYTPFRSPAVQIVKALSVGNLGEDLDEKFEDLSPNGDCPDTSPDAEQIGDLGSGEWSSPLPGFRAMTSPFGPRKCPAGSSCNSNVLDHKGIDISKKGGAQVLAPADMLITVAEQGQGWKSAYGTYIIAKQVEKPGLIFEFHHMVHGSLKVKAGDTVAAGTPLGIEGTTGNSTGVHLHFQVAPPGTPANAPTYRTVVDPVPILKSKGVFS</sequence>
<dbReference type="RefSeq" id="WP_345467420.1">
    <property type="nucleotide sequence ID" value="NZ_BAABLK010000025.1"/>
</dbReference>
<organism evidence="2 3">
    <name type="scientific">Paeniglutamicibacter antarcticus</name>
    <dbReference type="NCBI Taxonomy" id="494023"/>
    <lineage>
        <taxon>Bacteria</taxon>
        <taxon>Bacillati</taxon>
        <taxon>Actinomycetota</taxon>
        <taxon>Actinomycetes</taxon>
        <taxon>Micrococcales</taxon>
        <taxon>Micrococcaceae</taxon>
        <taxon>Paeniglutamicibacter</taxon>
    </lineage>
</organism>